<dbReference type="RefSeq" id="WP_143037326.1">
    <property type="nucleotide sequence ID" value="NZ_FNKX01000004.1"/>
</dbReference>
<organism evidence="2 3">
    <name type="scientific">Paraburkholderia tuberum</name>
    <dbReference type="NCBI Taxonomy" id="157910"/>
    <lineage>
        <taxon>Bacteria</taxon>
        <taxon>Pseudomonadati</taxon>
        <taxon>Pseudomonadota</taxon>
        <taxon>Betaproteobacteria</taxon>
        <taxon>Burkholderiales</taxon>
        <taxon>Burkholderiaceae</taxon>
        <taxon>Paraburkholderia</taxon>
    </lineage>
</organism>
<keyword evidence="1" id="KW-1133">Transmembrane helix</keyword>
<reference evidence="3" key="1">
    <citation type="submission" date="2016-10" db="EMBL/GenBank/DDBJ databases">
        <authorList>
            <person name="Varghese N."/>
            <person name="Submissions S."/>
        </authorList>
    </citation>
    <scope>NUCLEOTIDE SEQUENCE [LARGE SCALE GENOMIC DNA]</scope>
    <source>
        <strain evidence="3">DUS833</strain>
    </source>
</reference>
<evidence type="ECO:0000313" key="2">
    <source>
        <dbReference type="EMBL" id="SDR61175.1"/>
    </source>
</evidence>
<evidence type="ECO:0000256" key="1">
    <source>
        <dbReference type="SAM" id="Phobius"/>
    </source>
</evidence>
<keyword evidence="3" id="KW-1185">Reference proteome</keyword>
<evidence type="ECO:0000313" key="3">
    <source>
        <dbReference type="Proteomes" id="UP000199365"/>
    </source>
</evidence>
<protein>
    <submittedName>
        <fullName evidence="2">Uncharacterized protein</fullName>
    </submittedName>
</protein>
<feature type="transmembrane region" description="Helical" evidence="1">
    <location>
        <begin position="7"/>
        <end position="28"/>
    </location>
</feature>
<feature type="transmembrane region" description="Helical" evidence="1">
    <location>
        <begin position="48"/>
        <end position="69"/>
    </location>
</feature>
<dbReference type="Proteomes" id="UP000199365">
    <property type="component" value="Unassembled WGS sequence"/>
</dbReference>
<keyword evidence="1" id="KW-0812">Transmembrane</keyword>
<dbReference type="AlphaFoldDB" id="A0A1H1KHD0"/>
<gene>
    <name evidence="2" type="ORF">SAMN05445850_7597</name>
</gene>
<proteinExistence type="predicted"/>
<dbReference type="STRING" id="157910.SAMN05445850_7597"/>
<name>A0A1H1KHD0_9BURK</name>
<sequence length="87" mass="8851">MKNISGVTHLICLVLAAGLGILSLIGIVTMEVVVATSDAIHLTVIGQASVGVAFVAACVGSAAMCSWIYRWLLSLFGRAASSADLSS</sequence>
<keyword evidence="1" id="KW-0472">Membrane</keyword>
<accession>A0A1H1KHD0</accession>
<dbReference type="EMBL" id="FNKX01000004">
    <property type="protein sequence ID" value="SDR61175.1"/>
    <property type="molecule type" value="Genomic_DNA"/>
</dbReference>